<dbReference type="OrthoDB" id="669053at2"/>
<comment type="caution">
    <text evidence="1">The sequence shown here is derived from an EMBL/GenBank/DDBJ whole genome shotgun (WGS) entry which is preliminary data.</text>
</comment>
<evidence type="ECO:0000313" key="1">
    <source>
        <dbReference type="EMBL" id="MVT41043.1"/>
    </source>
</evidence>
<protein>
    <submittedName>
        <fullName evidence="1">DUF4421 domain-containing protein</fullName>
    </submittedName>
</protein>
<organism evidence="1 2">
    <name type="scientific">Chitinophaga oryziterrae</name>
    <dbReference type="NCBI Taxonomy" id="1031224"/>
    <lineage>
        <taxon>Bacteria</taxon>
        <taxon>Pseudomonadati</taxon>
        <taxon>Bacteroidota</taxon>
        <taxon>Chitinophagia</taxon>
        <taxon>Chitinophagales</taxon>
        <taxon>Chitinophagaceae</taxon>
        <taxon>Chitinophaga</taxon>
    </lineage>
</organism>
<dbReference type="Proteomes" id="UP000468388">
    <property type="component" value="Unassembled WGS sequence"/>
</dbReference>
<gene>
    <name evidence="1" type="ORF">GO495_10660</name>
</gene>
<dbReference type="EMBL" id="WRXO01000002">
    <property type="protein sequence ID" value="MVT41043.1"/>
    <property type="molecule type" value="Genomic_DNA"/>
</dbReference>
<accession>A0A6N8J7K1</accession>
<keyword evidence="2" id="KW-1185">Reference proteome</keyword>
<dbReference type="AlphaFoldDB" id="A0A6N8J7K1"/>
<name>A0A6N8J7K1_9BACT</name>
<dbReference type="InterPro" id="IPR025535">
    <property type="entry name" value="DUF4421"/>
</dbReference>
<evidence type="ECO:0000313" key="2">
    <source>
        <dbReference type="Proteomes" id="UP000468388"/>
    </source>
</evidence>
<proteinExistence type="predicted"/>
<sequence>MREWLTLLSGCLCLYFSALGQVQDISLPENTHPAVEKAIRWFQTDNDSSYIEDHTKDITFRIFGSRKYNYYDIVDHKRNQEVLYRPNTPFNIGFGVNYKFLGINIAFNLPFINKEDKYGKTRGLDLQSHFYARKMVIDFYGQFYNGYYISSSKGLLNGLNALTPETKVPVRPDIHNLTLGLGVQYIFNDSKFSYRAAYLQNDYQKKSAGSLLIGAELFGVRMRGDSSIIPGKLAKDDFFNNQRFDRTGIVSLAASAGYAYTFVYKRHFFLTLSLTGSIGTNYSSLSLTRTDNKIGKFGLQLNNTERISIGYNSKRYFAGIHYMNFTTRSNSPVPDTYQRIGAGDLRISVARRFKLKKKLF</sequence>
<dbReference type="Pfam" id="PF14391">
    <property type="entry name" value="DUF4421"/>
    <property type="match status" value="1"/>
</dbReference>
<reference evidence="1 2" key="1">
    <citation type="submission" date="2019-12" db="EMBL/GenBank/DDBJ databases">
        <title>The draft genomic sequence of strain Chitinophaga oryziterrae JCM 16595.</title>
        <authorList>
            <person name="Zhang X."/>
        </authorList>
    </citation>
    <scope>NUCLEOTIDE SEQUENCE [LARGE SCALE GENOMIC DNA]</scope>
    <source>
        <strain evidence="1 2">JCM 16595</strain>
    </source>
</reference>
<dbReference type="RefSeq" id="WP_157299663.1">
    <property type="nucleotide sequence ID" value="NZ_BAAAZB010000010.1"/>
</dbReference>